<evidence type="ECO:0000256" key="1">
    <source>
        <dbReference type="SAM" id="MobiDB-lite"/>
    </source>
</evidence>
<dbReference type="InterPro" id="IPR017956">
    <property type="entry name" value="AT_hook_DNA-bd_motif"/>
</dbReference>
<accession>A0A6J4PB51</accession>
<gene>
    <name evidence="2" type="ORF">AVDCRST_MAG06-2854</name>
</gene>
<dbReference type="PRINTS" id="PR00929">
    <property type="entry name" value="ATHOOK"/>
</dbReference>
<dbReference type="AlphaFoldDB" id="A0A6J4PB51"/>
<sequence>DPASAQSGPGRRHGHRGRDRPPRPARLRSVDGARARGRPPPGAGSARHPAGRGAGGGLRARGGPRRAARAVRAALPLRRPASTGGARPPRGPATPALRLGGGVGPRRRRPRLVPPRRHHRRSRRDRSRTGRRPAQRSHGPLPRLRAVPPRRAGLLPSRHRPPL</sequence>
<feature type="compositionally biased region" description="Low complexity" evidence="1">
    <location>
        <begin position="139"/>
        <end position="156"/>
    </location>
</feature>
<reference evidence="2" key="1">
    <citation type="submission" date="2020-02" db="EMBL/GenBank/DDBJ databases">
        <authorList>
            <person name="Meier V. D."/>
        </authorList>
    </citation>
    <scope>NUCLEOTIDE SEQUENCE</scope>
    <source>
        <strain evidence="2">AVDCRST_MAG06</strain>
    </source>
</reference>
<feature type="non-terminal residue" evidence="2">
    <location>
        <position position="163"/>
    </location>
</feature>
<feature type="region of interest" description="Disordered" evidence="1">
    <location>
        <begin position="1"/>
        <end position="163"/>
    </location>
</feature>
<organism evidence="2">
    <name type="scientific">uncultured Nocardioides sp</name>
    <dbReference type="NCBI Taxonomy" id="198441"/>
    <lineage>
        <taxon>Bacteria</taxon>
        <taxon>Bacillati</taxon>
        <taxon>Actinomycetota</taxon>
        <taxon>Actinomycetes</taxon>
        <taxon>Propionibacteriales</taxon>
        <taxon>Nocardioidaceae</taxon>
        <taxon>Nocardioides</taxon>
        <taxon>environmental samples</taxon>
    </lineage>
</organism>
<dbReference type="GO" id="GO:0003677">
    <property type="term" value="F:DNA binding"/>
    <property type="evidence" value="ECO:0007669"/>
    <property type="project" value="InterPro"/>
</dbReference>
<name>A0A6J4PB51_9ACTN</name>
<feature type="compositionally biased region" description="Basic residues" evidence="1">
    <location>
        <begin position="10"/>
        <end position="26"/>
    </location>
</feature>
<proteinExistence type="predicted"/>
<feature type="compositionally biased region" description="Basic residues" evidence="1">
    <location>
        <begin position="105"/>
        <end position="135"/>
    </location>
</feature>
<evidence type="ECO:0000313" key="2">
    <source>
        <dbReference type="EMBL" id="CAA9411100.1"/>
    </source>
</evidence>
<feature type="compositionally biased region" description="Low complexity" evidence="1">
    <location>
        <begin position="70"/>
        <end position="98"/>
    </location>
</feature>
<dbReference type="EMBL" id="CADCUP010000191">
    <property type="protein sequence ID" value="CAA9411100.1"/>
    <property type="molecule type" value="Genomic_DNA"/>
</dbReference>
<feature type="non-terminal residue" evidence="2">
    <location>
        <position position="1"/>
    </location>
</feature>
<protein>
    <submittedName>
        <fullName evidence="2">Uncharacterized protein</fullName>
    </submittedName>
</protein>